<gene>
    <name evidence="1" type="ORF">E1B25_15395</name>
</gene>
<dbReference type="Gene3D" id="3.40.630.40">
    <property type="entry name" value="Zn-dependent exopeptidases"/>
    <property type="match status" value="1"/>
</dbReference>
<evidence type="ECO:0000313" key="2">
    <source>
        <dbReference type="Proteomes" id="UP000294662"/>
    </source>
</evidence>
<dbReference type="Pfam" id="PF05013">
    <property type="entry name" value="FGase"/>
    <property type="match status" value="1"/>
</dbReference>
<keyword evidence="2" id="KW-1185">Reference proteome</keyword>
<proteinExistence type="predicted"/>
<comment type="caution">
    <text evidence="1">The sequence shown here is derived from an EMBL/GenBank/DDBJ whole genome shotgun (WGS) entry which is preliminary data.</text>
</comment>
<keyword evidence="1" id="KW-0378">Hydrolase</keyword>
<dbReference type="Proteomes" id="UP000294662">
    <property type="component" value="Unassembled WGS sequence"/>
</dbReference>
<dbReference type="PIRSF" id="PIRSF029730">
    <property type="entry name" value="UCP029730"/>
    <property type="match status" value="1"/>
</dbReference>
<accession>A0A4R5ENU7</accession>
<evidence type="ECO:0000313" key="1">
    <source>
        <dbReference type="EMBL" id="TDE36294.1"/>
    </source>
</evidence>
<dbReference type="GO" id="GO:0016787">
    <property type="term" value="F:hydrolase activity"/>
    <property type="evidence" value="ECO:0007669"/>
    <property type="project" value="UniProtKB-KW"/>
</dbReference>
<dbReference type="SUPFAM" id="SSF53187">
    <property type="entry name" value="Zn-dependent exopeptidases"/>
    <property type="match status" value="1"/>
</dbReference>
<reference evidence="1 2" key="1">
    <citation type="submission" date="2019-03" db="EMBL/GenBank/DDBJ databases">
        <authorList>
            <person name="Zhang S."/>
        </authorList>
    </citation>
    <scope>NUCLEOTIDE SEQUENCE [LARGE SCALE GENOMIC DNA]</scope>
    <source>
        <strain evidence="1 2">S4J41</strain>
    </source>
</reference>
<dbReference type="InterPro" id="IPR007709">
    <property type="entry name" value="N-FG_amidohydro"/>
</dbReference>
<dbReference type="OrthoDB" id="9815326at2"/>
<dbReference type="AlphaFoldDB" id="A0A4R5ENU7"/>
<name>A0A4R5ENU7_9RHOB</name>
<protein>
    <submittedName>
        <fullName evidence="1">N-formylglutamate amidohydrolase</fullName>
    </submittedName>
</protein>
<dbReference type="EMBL" id="SMFP01000010">
    <property type="protein sequence ID" value="TDE36294.1"/>
    <property type="molecule type" value="Genomic_DNA"/>
</dbReference>
<dbReference type="InterPro" id="IPR011227">
    <property type="entry name" value="UCP029730"/>
</dbReference>
<sequence length="272" mass="29035">MGGLMPGGDVNDTSNSVEVVHPKGAGGVLLLCEHAARHIPARYDGLGLDAQARDSHAAWDPGARAVALQLSRALDAPLVASRVSRLVYDCNRPPEAETAMPQQSELIEVPGNRDLTPTQREERTEAVYRPFCAAVSDMIATRRARGLSTVVITIHSFTPIYFGAWRETEIGILHDSDSRLADAMLAEADRLPERRIARNDPYGPEDGVTHSLKLHGIANGLHNVMIELRNDLVVDEAGVAAMAQELMTLIAPALDTLGEPGGGQGTGEGANA</sequence>
<organism evidence="1 2">
    <name type="scientific">Antarcticimicrobium sediminis</name>
    <dbReference type="NCBI Taxonomy" id="2546227"/>
    <lineage>
        <taxon>Bacteria</taxon>
        <taxon>Pseudomonadati</taxon>
        <taxon>Pseudomonadota</taxon>
        <taxon>Alphaproteobacteria</taxon>
        <taxon>Rhodobacterales</taxon>
        <taxon>Paracoccaceae</taxon>
        <taxon>Antarcticimicrobium</taxon>
    </lineage>
</organism>